<sequence length="294" mass="34446">MDFRSLVFLSVARNLNFTKAAEELHISQPAVTKHIKLLEESLETTLFQRKGNRIALTDEGFLVQKHYLEMNEIEDTLTYELQQRNDQTKGVLRIGGSSTIAQYVIPQIIAKFHQRFPNVKISLVSSNSFHILEMLNNNLIDIAFVENHSTRSDLNYKYWMDDELVIITGMKTKLGMEEITLEKIKYYPLIVREIGSGTLEVIEQIFKKHDTQMEDLNIRMHLGSTEAMKYYLREFEGIGIVSNQAIKNELKWKELKVLPCEEIKFNRTFRISTRKGESRRLIEHFIDFTLNYNF</sequence>
<accession>A0AC61NM98</accession>
<dbReference type="Proteomes" id="UP000826212">
    <property type="component" value="Chromosome"/>
</dbReference>
<name>A0AC61NM98_9BACT</name>
<gene>
    <name evidence="1" type="ORF">K4L44_09140</name>
</gene>
<reference evidence="1" key="1">
    <citation type="submission" date="2021-08" db="EMBL/GenBank/DDBJ databases">
        <title>Novel anaerobic bacterium isolated from sea squirt in East Sea, Republic of Korea.</title>
        <authorList>
            <person name="Nguyen T.H."/>
            <person name="Li Z."/>
            <person name="Lee Y.-J."/>
            <person name="Ko J."/>
            <person name="Kim S.-G."/>
        </authorList>
    </citation>
    <scope>NUCLEOTIDE SEQUENCE</scope>
    <source>
        <strain evidence="1">KCTC 25031</strain>
    </source>
</reference>
<evidence type="ECO:0000313" key="2">
    <source>
        <dbReference type="Proteomes" id="UP000826212"/>
    </source>
</evidence>
<dbReference type="EMBL" id="CP081303">
    <property type="protein sequence ID" value="QZE12754.1"/>
    <property type="molecule type" value="Genomic_DNA"/>
</dbReference>
<keyword evidence="2" id="KW-1185">Reference proteome</keyword>
<evidence type="ECO:0000313" key="1">
    <source>
        <dbReference type="EMBL" id="QZE12754.1"/>
    </source>
</evidence>
<organism evidence="1 2">
    <name type="scientific">Halosquirtibacter laminarini</name>
    <dbReference type="NCBI Taxonomy" id="3374600"/>
    <lineage>
        <taxon>Bacteria</taxon>
        <taxon>Pseudomonadati</taxon>
        <taxon>Bacteroidota</taxon>
        <taxon>Bacteroidia</taxon>
        <taxon>Marinilabiliales</taxon>
        <taxon>Prolixibacteraceae</taxon>
        <taxon>Halosquirtibacter</taxon>
    </lineage>
</organism>
<protein>
    <submittedName>
        <fullName evidence="1">LysR family transcriptional regulator</fullName>
    </submittedName>
</protein>
<proteinExistence type="predicted"/>